<dbReference type="CDD" id="cd06225">
    <property type="entry name" value="HAMP"/>
    <property type="match status" value="1"/>
</dbReference>
<dbReference type="PROSITE" id="PS50885">
    <property type="entry name" value="HAMP"/>
    <property type="match status" value="1"/>
</dbReference>
<keyword evidence="8" id="KW-1185">Reference proteome</keyword>
<keyword evidence="3" id="KW-0807">Transducer</keyword>
<keyword evidence="4" id="KW-1133">Transmembrane helix</keyword>
<accession>A0A4Z0R8C3</accession>
<organism evidence="7 8">
    <name type="scientific">Desulfosporosinus fructosivorans</name>
    <dbReference type="NCBI Taxonomy" id="2018669"/>
    <lineage>
        <taxon>Bacteria</taxon>
        <taxon>Bacillati</taxon>
        <taxon>Bacillota</taxon>
        <taxon>Clostridia</taxon>
        <taxon>Eubacteriales</taxon>
        <taxon>Desulfitobacteriaceae</taxon>
        <taxon>Desulfosporosinus</taxon>
    </lineage>
</organism>
<dbReference type="AlphaFoldDB" id="A0A4Z0R8C3"/>
<dbReference type="Pfam" id="PF00672">
    <property type="entry name" value="HAMP"/>
    <property type="match status" value="1"/>
</dbReference>
<dbReference type="RefSeq" id="WP_135545572.1">
    <property type="nucleotide sequence ID" value="NZ_SPQQ01000002.1"/>
</dbReference>
<dbReference type="InterPro" id="IPR004090">
    <property type="entry name" value="Chemotax_Me-accpt_rcpt"/>
</dbReference>
<evidence type="ECO:0000259" key="5">
    <source>
        <dbReference type="PROSITE" id="PS50111"/>
    </source>
</evidence>
<feature type="domain" description="HAMP" evidence="6">
    <location>
        <begin position="211"/>
        <end position="263"/>
    </location>
</feature>
<dbReference type="FunFam" id="1.10.287.950:FF:000001">
    <property type="entry name" value="Methyl-accepting chemotaxis sensory transducer"/>
    <property type="match status" value="1"/>
</dbReference>
<protein>
    <submittedName>
        <fullName evidence="7">HAMP domain-containing protein</fullName>
    </submittedName>
</protein>
<dbReference type="GO" id="GO:0005886">
    <property type="term" value="C:plasma membrane"/>
    <property type="evidence" value="ECO:0007669"/>
    <property type="project" value="TreeGrafter"/>
</dbReference>
<keyword evidence="4" id="KW-0472">Membrane</keyword>
<dbReference type="CDD" id="cd11386">
    <property type="entry name" value="MCP_signal"/>
    <property type="match status" value="1"/>
</dbReference>
<dbReference type="PANTHER" id="PTHR43531">
    <property type="entry name" value="PROTEIN ICFG"/>
    <property type="match status" value="1"/>
</dbReference>
<dbReference type="PANTHER" id="PTHR43531:SF11">
    <property type="entry name" value="METHYL-ACCEPTING CHEMOTAXIS PROTEIN 3"/>
    <property type="match status" value="1"/>
</dbReference>
<dbReference type="Gene3D" id="6.10.340.10">
    <property type="match status" value="1"/>
</dbReference>
<reference evidence="7 8" key="1">
    <citation type="submission" date="2019-03" db="EMBL/GenBank/DDBJ databases">
        <title>Draft Genome Sequence of Desulfosporosinus fructosivorans Strain 63.6F, Isolated from Marine Sediment in the Baltic Sea.</title>
        <authorList>
            <person name="Hausmann B."/>
            <person name="Vandieken V."/>
            <person name="Pjevac P."/>
            <person name="Schreck K."/>
            <person name="Herbold C.W."/>
            <person name="Loy A."/>
        </authorList>
    </citation>
    <scope>NUCLEOTIDE SEQUENCE [LARGE SCALE GENOMIC DNA]</scope>
    <source>
        <strain evidence="7 8">63.6F</strain>
    </source>
</reference>
<comment type="similarity">
    <text evidence="2">Belongs to the methyl-accepting chemotaxis (MCP) protein family.</text>
</comment>
<name>A0A4Z0R8C3_9FIRM</name>
<comment type="caution">
    <text evidence="7">The sequence shown here is derived from an EMBL/GenBank/DDBJ whole genome shotgun (WGS) entry which is preliminary data.</text>
</comment>
<dbReference type="PROSITE" id="PS50111">
    <property type="entry name" value="CHEMOTAXIS_TRANSDUC_2"/>
    <property type="match status" value="1"/>
</dbReference>
<dbReference type="GO" id="GO:0006935">
    <property type="term" value="P:chemotaxis"/>
    <property type="evidence" value="ECO:0007669"/>
    <property type="project" value="UniProtKB-KW"/>
</dbReference>
<evidence type="ECO:0000313" key="8">
    <source>
        <dbReference type="Proteomes" id="UP000298460"/>
    </source>
</evidence>
<gene>
    <name evidence="7" type="ORF">E4K67_06315</name>
</gene>
<dbReference type="GO" id="GO:0004888">
    <property type="term" value="F:transmembrane signaling receptor activity"/>
    <property type="evidence" value="ECO:0007669"/>
    <property type="project" value="InterPro"/>
</dbReference>
<proteinExistence type="inferred from homology"/>
<evidence type="ECO:0000256" key="3">
    <source>
        <dbReference type="PROSITE-ProRule" id="PRU00284"/>
    </source>
</evidence>
<evidence type="ECO:0000256" key="2">
    <source>
        <dbReference type="ARBA" id="ARBA00029447"/>
    </source>
</evidence>
<evidence type="ECO:0000259" key="6">
    <source>
        <dbReference type="PROSITE" id="PS50885"/>
    </source>
</evidence>
<dbReference type="Proteomes" id="UP000298460">
    <property type="component" value="Unassembled WGS sequence"/>
</dbReference>
<evidence type="ECO:0000256" key="4">
    <source>
        <dbReference type="SAM" id="Phobius"/>
    </source>
</evidence>
<dbReference type="PRINTS" id="PR00260">
    <property type="entry name" value="CHEMTRNSDUCR"/>
</dbReference>
<dbReference type="SMART" id="SM00304">
    <property type="entry name" value="HAMP"/>
    <property type="match status" value="1"/>
</dbReference>
<evidence type="ECO:0000313" key="7">
    <source>
        <dbReference type="EMBL" id="TGE39078.1"/>
    </source>
</evidence>
<dbReference type="OrthoDB" id="9814363at2"/>
<dbReference type="Pfam" id="PF12729">
    <property type="entry name" value="4HB_MCP_1"/>
    <property type="match status" value="1"/>
</dbReference>
<dbReference type="Gene3D" id="1.10.287.950">
    <property type="entry name" value="Methyl-accepting chemotaxis protein"/>
    <property type="match status" value="1"/>
</dbReference>
<dbReference type="InterPro" id="IPR051310">
    <property type="entry name" value="MCP_chemotaxis"/>
</dbReference>
<dbReference type="InterPro" id="IPR003660">
    <property type="entry name" value="HAMP_dom"/>
</dbReference>
<dbReference type="EMBL" id="SPQQ01000002">
    <property type="protein sequence ID" value="TGE39078.1"/>
    <property type="molecule type" value="Genomic_DNA"/>
</dbReference>
<feature type="transmembrane region" description="Helical" evidence="4">
    <location>
        <begin position="187"/>
        <end position="209"/>
    </location>
</feature>
<dbReference type="InterPro" id="IPR004089">
    <property type="entry name" value="MCPsignal_dom"/>
</dbReference>
<dbReference type="SUPFAM" id="SSF58104">
    <property type="entry name" value="Methyl-accepting chemotaxis protein (MCP) signaling domain"/>
    <property type="match status" value="1"/>
</dbReference>
<dbReference type="SMART" id="SM00283">
    <property type="entry name" value="MA"/>
    <property type="match status" value="1"/>
</dbReference>
<keyword evidence="1" id="KW-0145">Chemotaxis</keyword>
<evidence type="ECO:0000256" key="1">
    <source>
        <dbReference type="ARBA" id="ARBA00022500"/>
    </source>
</evidence>
<dbReference type="GO" id="GO:0007165">
    <property type="term" value="P:signal transduction"/>
    <property type="evidence" value="ECO:0007669"/>
    <property type="project" value="UniProtKB-KW"/>
</dbReference>
<dbReference type="InterPro" id="IPR024478">
    <property type="entry name" value="HlyB_4HB_MCP"/>
</dbReference>
<sequence length="574" mass="61658">MKWFYNMKISAKLISSFILIAILAGVVGVVGIISLQSTSKNFGTLFEVYGIATADVAEIGLAFQEERSVIRDVLFHNADYQKSLDTLKEKDAIIDAGLVKIEKNMQTAQGREVYNVLSDNLLKYKDNKSTVFQLVATNQKEQAITLFYGVGSAPTVAVADAINTLFKLKIEGGLSKTTEYDSAATNAIQVMMAVLVFAVLIAIALGIFISKIISKPIVELVSIAEKIADGDLDVAIEAKTRDEIGTLSSAFKRMADNLNEVMTNFNSASEQVASGSRQVSASSMALSQGATEQASSIEELTASIEEISTQTMLNAQNASQANELAEAARENAIQGNQQMKEMLQAMEEINDASGNIFKIIKVIDEIAFQTNILALNAAVEAARAGQHGKGFAVVAEEVRNLAARSANAAKETTALIEGSTKKVEGGTKIANDTALALNKIVEGVSKATSLVAQIATASNEQALGLNQVNQGIIQVSSVVQTNSATSEESAAASEELSSQAELLREQVRKFKLRKTTVSSFRGLDDLNPEVLQMLEEMSRRKKGNKNFDNQGYAEAAAASNKPKIYLSDNEFGKY</sequence>
<feature type="domain" description="Methyl-accepting transducer" evidence="5">
    <location>
        <begin position="268"/>
        <end position="497"/>
    </location>
</feature>
<keyword evidence="4" id="KW-0812">Transmembrane</keyword>
<dbReference type="Pfam" id="PF00015">
    <property type="entry name" value="MCPsignal"/>
    <property type="match status" value="1"/>
</dbReference>